<dbReference type="GO" id="GO:0006313">
    <property type="term" value="P:DNA transposition"/>
    <property type="evidence" value="ECO:0007669"/>
    <property type="project" value="InterPro"/>
</dbReference>
<organism evidence="2 3">
    <name type="scientific">Candidatus Nomurabacteria bacterium RIFCSPLOWO2_12_FULL_46_14</name>
    <dbReference type="NCBI Taxonomy" id="1801797"/>
    <lineage>
        <taxon>Bacteria</taxon>
        <taxon>Candidatus Nomuraibacteriota</taxon>
    </lineage>
</organism>
<dbReference type="Pfam" id="PF01797">
    <property type="entry name" value="Y1_Tnp"/>
    <property type="match status" value="1"/>
</dbReference>
<protein>
    <recommendedName>
        <fullName evidence="1">Transposase IS200-like domain-containing protein</fullName>
    </recommendedName>
</protein>
<dbReference type="PANTHER" id="PTHR34322:SF2">
    <property type="entry name" value="TRANSPOSASE IS200-LIKE DOMAIN-CONTAINING PROTEIN"/>
    <property type="match status" value="1"/>
</dbReference>
<dbReference type="Proteomes" id="UP000176192">
    <property type="component" value="Unassembled WGS sequence"/>
</dbReference>
<dbReference type="EMBL" id="MFVV01000018">
    <property type="protein sequence ID" value="OGJ03483.1"/>
    <property type="molecule type" value="Genomic_DNA"/>
</dbReference>
<dbReference type="GO" id="GO:0003677">
    <property type="term" value="F:DNA binding"/>
    <property type="evidence" value="ECO:0007669"/>
    <property type="project" value="InterPro"/>
</dbReference>
<dbReference type="AlphaFoldDB" id="A0A1F6YAS1"/>
<name>A0A1F6YAS1_9BACT</name>
<feature type="domain" description="Transposase IS200-like" evidence="1">
    <location>
        <begin position="8"/>
        <end position="149"/>
    </location>
</feature>
<dbReference type="InterPro" id="IPR002686">
    <property type="entry name" value="Transposase_17"/>
</dbReference>
<dbReference type="Gene3D" id="3.30.70.1290">
    <property type="entry name" value="Transposase IS200-like"/>
    <property type="match status" value="1"/>
</dbReference>
<dbReference type="SUPFAM" id="SSF143422">
    <property type="entry name" value="Transposase IS200-like"/>
    <property type="match status" value="1"/>
</dbReference>
<dbReference type="PANTHER" id="PTHR34322">
    <property type="entry name" value="TRANSPOSASE, Y1_TNP DOMAIN-CONTAINING"/>
    <property type="match status" value="1"/>
</dbReference>
<reference evidence="2 3" key="1">
    <citation type="journal article" date="2016" name="Nat. Commun.">
        <title>Thousands of microbial genomes shed light on interconnected biogeochemical processes in an aquifer system.</title>
        <authorList>
            <person name="Anantharaman K."/>
            <person name="Brown C.T."/>
            <person name="Hug L.A."/>
            <person name="Sharon I."/>
            <person name="Castelle C.J."/>
            <person name="Probst A.J."/>
            <person name="Thomas B.C."/>
            <person name="Singh A."/>
            <person name="Wilkins M.J."/>
            <person name="Karaoz U."/>
            <person name="Brodie E.L."/>
            <person name="Williams K.H."/>
            <person name="Hubbard S.S."/>
            <person name="Banfield J.F."/>
        </authorList>
    </citation>
    <scope>NUCLEOTIDE SEQUENCE [LARGE SCALE GENOMIC DNA]</scope>
</reference>
<evidence type="ECO:0000313" key="3">
    <source>
        <dbReference type="Proteomes" id="UP000176192"/>
    </source>
</evidence>
<gene>
    <name evidence="2" type="ORF">A3G06_02735</name>
</gene>
<dbReference type="SMART" id="SM01321">
    <property type="entry name" value="Y1_Tnp"/>
    <property type="match status" value="1"/>
</dbReference>
<accession>A0A1F6YAS1</accession>
<dbReference type="InterPro" id="IPR036515">
    <property type="entry name" value="Transposase_17_sf"/>
</dbReference>
<proteinExistence type="predicted"/>
<comment type="caution">
    <text evidence="2">The sequence shown here is derived from an EMBL/GenBank/DDBJ whole genome shotgun (WGS) entry which is preliminary data.</text>
</comment>
<evidence type="ECO:0000313" key="2">
    <source>
        <dbReference type="EMBL" id="OGJ03483.1"/>
    </source>
</evidence>
<evidence type="ECO:0000259" key="1">
    <source>
        <dbReference type="SMART" id="SM01321"/>
    </source>
</evidence>
<sequence>MYRKTPLAEREYYHIYSRGVEKRKVFMNSKDYQRFMALLYIMNQNEPFKMENFLRDKQNNLKNIFNQKREKTLVSILAYCLMPNHFHLILYEHTEGGISKFMGKLLTAYSMYFNTKYERSGPLFMHPFRSEHINNESQYMYIFSYLHLNPTSIFDKKWKENGIKDIEAAEEFLNNYQYSSFIDFSGSNRLESAILDLSLVPKYIQRMKIDFQTCEKMCLSEDSPRSTRRY</sequence>
<dbReference type="GO" id="GO:0004803">
    <property type="term" value="F:transposase activity"/>
    <property type="evidence" value="ECO:0007669"/>
    <property type="project" value="InterPro"/>
</dbReference>